<dbReference type="Pfam" id="PF06985">
    <property type="entry name" value="HET"/>
    <property type="match status" value="1"/>
</dbReference>
<dbReference type="InterPro" id="IPR010730">
    <property type="entry name" value="HET"/>
</dbReference>
<dbReference type="GO" id="GO:0009116">
    <property type="term" value="P:nucleoside metabolic process"/>
    <property type="evidence" value="ECO:0007669"/>
    <property type="project" value="InterPro"/>
</dbReference>
<evidence type="ECO:0000259" key="1">
    <source>
        <dbReference type="Pfam" id="PF06985"/>
    </source>
</evidence>
<dbReference type="PANTHER" id="PTHR24148">
    <property type="entry name" value="ANKYRIN REPEAT DOMAIN-CONTAINING PROTEIN 39 HOMOLOG-RELATED"/>
    <property type="match status" value="1"/>
</dbReference>
<accession>A0A1B8B530</accession>
<evidence type="ECO:0000313" key="3">
    <source>
        <dbReference type="Proteomes" id="UP000091967"/>
    </source>
</evidence>
<feature type="domain" description="Heterokaryon incompatibility" evidence="1">
    <location>
        <begin position="328"/>
        <end position="485"/>
    </location>
</feature>
<keyword evidence="3" id="KW-1185">Reference proteome</keyword>
<dbReference type="OMA" id="THYLEWR"/>
<name>A0A1B8B530_FUSPO</name>
<protein>
    <recommendedName>
        <fullName evidence="1">Heterokaryon incompatibility domain-containing protein</fullName>
    </recommendedName>
</protein>
<reference evidence="2 3" key="1">
    <citation type="submission" date="2016-06" db="EMBL/GenBank/DDBJ databases">
        <title>Living apart together: crosstalk between the core and supernumerary genomes in a fungal plant pathogen.</title>
        <authorList>
            <person name="Vanheule A."/>
            <person name="Audenaert K."/>
            <person name="Warris S."/>
            <person name="Van De Geest H."/>
            <person name="Schijlen E."/>
            <person name="Hofte M."/>
            <person name="De Saeger S."/>
            <person name="Haesaert G."/>
            <person name="Waalwijk C."/>
            <person name="Van Der Lee T."/>
        </authorList>
    </citation>
    <scope>NUCLEOTIDE SEQUENCE [LARGE SCALE GENOMIC DNA]</scope>
    <source>
        <strain evidence="2 3">2516</strain>
    </source>
</reference>
<comment type="caution">
    <text evidence="2">The sequence shown here is derived from an EMBL/GenBank/DDBJ whole genome shotgun (WGS) entry which is preliminary data.</text>
</comment>
<dbReference type="InterPro" id="IPR052895">
    <property type="entry name" value="HetReg/Transcr_Mod"/>
</dbReference>
<dbReference type="PANTHER" id="PTHR24148:SF64">
    <property type="entry name" value="HETEROKARYON INCOMPATIBILITY DOMAIN-CONTAINING PROTEIN"/>
    <property type="match status" value="1"/>
</dbReference>
<dbReference type="AlphaFoldDB" id="A0A1B8B530"/>
<dbReference type="STRING" id="36050.A0A1B8B530"/>
<dbReference type="InterPro" id="IPR035994">
    <property type="entry name" value="Nucleoside_phosphorylase_sf"/>
</dbReference>
<dbReference type="Gene3D" id="3.40.50.1580">
    <property type="entry name" value="Nucleoside phosphorylase domain"/>
    <property type="match status" value="1"/>
</dbReference>
<dbReference type="EMBL" id="LYXU01000001">
    <property type="protein sequence ID" value="OBS27816.1"/>
    <property type="molecule type" value="Genomic_DNA"/>
</dbReference>
<sequence>MEVPDRHHYQIALVAPLRQDYETAAILLQDKHYEYALKTSGALCTLGKIGPHHFVLAGGCGHNSDTALFVHNTVSDLVTEFPSIRIGFLIGVDAIAPADGIAKAGDIVVGTPQGIEPGLVQFDARQTNLLNRLSVTHQMSRPPYAIQSVIDSLRSAPGRLECQEELFNKSMIICSTANEQENLAWSKSLRVLHGKIASSQDHLSENDLVKTGRDSKVLCFERAAAKLKPQLPFLTICDVTRTTNTLENTLREQRSGMSAVIYAMFIASKLDSNQLQKQHRFTDIFSYEPFGLERPGFRLIQLERGVQSPLRCNLFQAYLDEEESIVPYEALSYVWGTQSTPSEITVDGKTMSITTSLYEALHHLRQEDQDRILWVDALCIDQSNIKERSHQVNHMGEIYRKADNVIVWLGYLSGDAALFKAVIDQFAKQLPSEAFRRWPRDDPRWTETWNQVESSSGLTDNKRLINGLNTFMENPWFMRVWVLQEVSNAKRAVIESNLGKI</sequence>
<proteinExistence type="predicted"/>
<dbReference type="Proteomes" id="UP000091967">
    <property type="component" value="Unassembled WGS sequence"/>
</dbReference>
<evidence type="ECO:0000313" key="2">
    <source>
        <dbReference type="EMBL" id="OBS27816.1"/>
    </source>
</evidence>
<dbReference type="GO" id="GO:0003824">
    <property type="term" value="F:catalytic activity"/>
    <property type="evidence" value="ECO:0007669"/>
    <property type="project" value="InterPro"/>
</dbReference>
<organism evidence="2 3">
    <name type="scientific">Fusarium poae</name>
    <dbReference type="NCBI Taxonomy" id="36050"/>
    <lineage>
        <taxon>Eukaryota</taxon>
        <taxon>Fungi</taxon>
        <taxon>Dikarya</taxon>
        <taxon>Ascomycota</taxon>
        <taxon>Pezizomycotina</taxon>
        <taxon>Sordariomycetes</taxon>
        <taxon>Hypocreomycetidae</taxon>
        <taxon>Hypocreales</taxon>
        <taxon>Nectriaceae</taxon>
        <taxon>Fusarium</taxon>
    </lineage>
</organism>
<gene>
    <name evidence="2" type="ORF">FPOA_01759</name>
</gene>